<evidence type="ECO:0000256" key="3">
    <source>
        <dbReference type="ARBA" id="ARBA00022553"/>
    </source>
</evidence>
<dbReference type="Gene3D" id="3.30.565.10">
    <property type="entry name" value="Histidine kinase-like ATPase, C-terminal domain"/>
    <property type="match status" value="1"/>
</dbReference>
<keyword evidence="4" id="KW-0808">Transferase</keyword>
<proteinExistence type="predicted"/>
<dbReference type="InterPro" id="IPR050736">
    <property type="entry name" value="Sensor_HK_Regulatory"/>
</dbReference>
<keyword evidence="5 9" id="KW-0418">Kinase</keyword>
<keyword evidence="6" id="KW-0902">Two-component regulatory system</keyword>
<dbReference type="InterPro" id="IPR003594">
    <property type="entry name" value="HATPase_dom"/>
</dbReference>
<protein>
    <recommendedName>
        <fullName evidence="2">histidine kinase</fullName>
        <ecNumber evidence="2">2.7.13.3</ecNumber>
    </recommendedName>
</protein>
<dbReference type="InterPro" id="IPR004358">
    <property type="entry name" value="Sig_transdc_His_kin-like_C"/>
</dbReference>
<feature type="domain" description="Histidine kinase" evidence="8">
    <location>
        <begin position="394"/>
        <end position="609"/>
    </location>
</feature>
<evidence type="ECO:0000256" key="1">
    <source>
        <dbReference type="ARBA" id="ARBA00000085"/>
    </source>
</evidence>
<dbReference type="PROSITE" id="PS50109">
    <property type="entry name" value="HIS_KIN"/>
    <property type="match status" value="1"/>
</dbReference>
<comment type="catalytic activity">
    <reaction evidence="1">
        <text>ATP + protein L-histidine = ADP + protein N-phospho-L-histidine.</text>
        <dbReference type="EC" id="2.7.13.3"/>
    </reaction>
</comment>
<evidence type="ECO:0000259" key="8">
    <source>
        <dbReference type="PROSITE" id="PS50109"/>
    </source>
</evidence>
<sequence length="610" mass="68090">MLRRLLPTLIALGCGLLALGWGLYSLQRIFTQEREDAHAQVRSRREALEHAASEALRQSLARQLEENIPALHEAVGDPLAPAEGFYLLFRGYQFLPRITRPSAGTRTPARDTYQALVAHLADGTHAGRWEQRLARLRAVEAALAARNTRGAGRLVEDLLRYHAANPLPAVQELPFLVLAVERLQRGEATEPLVQALLRIGLPEDFGGFARAMGLQRDLLRERSRFTQPDFDFLHERIVRLSIALNEPTKEFKDRAEEVGAGMLVMPDGLVEPTLLGESWYVEPRNEEAVYGIAVDVPAMLRPIADDLRKRRLLDPDGTLSLKPDRFAQPMRTLRVRADMPQWARAEADIEARYGLKTVLVLVCGGLALAIFALSVVAQQRKYRFLELKSDFVATVSHELRTPLASIRLLGETLERKLSQAPEVRDYPARIVQAADGLHFLVENILSFNRIDKGRWKLRASRVRLEELVNPLRDDLATATTVPVDLHTDVGDAELLADPSLLRLLFSNLGRNACAYNRRSPVRISVTAQVIPGHGCTVLFSDNGLGMPDSEWENVFQDFYRLTPPGLEVHGSGLGLALCRKIMKLHGGDIQVATSSPEGTTFALTFHEPYR</sequence>
<dbReference type="PANTHER" id="PTHR43711">
    <property type="entry name" value="TWO-COMPONENT HISTIDINE KINASE"/>
    <property type="match status" value="1"/>
</dbReference>
<dbReference type="EC" id="2.7.13.3" evidence="2"/>
<dbReference type="GO" id="GO:0016301">
    <property type="term" value="F:kinase activity"/>
    <property type="evidence" value="ECO:0007669"/>
    <property type="project" value="UniProtKB-KW"/>
</dbReference>
<dbReference type="SUPFAM" id="SSF55874">
    <property type="entry name" value="ATPase domain of HSP90 chaperone/DNA topoisomerase II/histidine kinase"/>
    <property type="match status" value="1"/>
</dbReference>
<dbReference type="Proteomes" id="UP000662747">
    <property type="component" value="Chromosome"/>
</dbReference>
<dbReference type="Pfam" id="PF02518">
    <property type="entry name" value="HATPase_c"/>
    <property type="match status" value="1"/>
</dbReference>
<evidence type="ECO:0000256" key="2">
    <source>
        <dbReference type="ARBA" id="ARBA00012438"/>
    </source>
</evidence>
<reference evidence="9 10" key="1">
    <citation type="submission" date="2021-02" db="EMBL/GenBank/DDBJ databases">
        <title>De Novo genome assembly of isolated myxobacteria.</title>
        <authorList>
            <person name="Stevens D.C."/>
        </authorList>
    </citation>
    <scope>NUCLEOTIDE SEQUENCE [LARGE SCALE GENOMIC DNA]</scope>
    <source>
        <strain evidence="10">SCPEA02</strain>
    </source>
</reference>
<evidence type="ECO:0000313" key="10">
    <source>
        <dbReference type="Proteomes" id="UP000662747"/>
    </source>
</evidence>
<gene>
    <name evidence="9" type="ORF">JY651_23220</name>
</gene>
<keyword evidence="7" id="KW-1133">Transmembrane helix</keyword>
<feature type="transmembrane region" description="Helical" evidence="7">
    <location>
        <begin position="358"/>
        <end position="377"/>
    </location>
</feature>
<dbReference type="CDD" id="cd00082">
    <property type="entry name" value="HisKA"/>
    <property type="match status" value="1"/>
</dbReference>
<evidence type="ECO:0000256" key="4">
    <source>
        <dbReference type="ARBA" id="ARBA00022679"/>
    </source>
</evidence>
<evidence type="ECO:0000313" key="9">
    <source>
        <dbReference type="EMBL" id="QSQ27641.1"/>
    </source>
</evidence>
<name>A0ABX7PAZ2_9BACT</name>
<dbReference type="PANTHER" id="PTHR43711:SF1">
    <property type="entry name" value="HISTIDINE KINASE 1"/>
    <property type="match status" value="1"/>
</dbReference>
<keyword evidence="10" id="KW-1185">Reference proteome</keyword>
<dbReference type="SMART" id="SM00388">
    <property type="entry name" value="HisKA"/>
    <property type="match status" value="1"/>
</dbReference>
<evidence type="ECO:0000256" key="6">
    <source>
        <dbReference type="ARBA" id="ARBA00023012"/>
    </source>
</evidence>
<dbReference type="InterPro" id="IPR036097">
    <property type="entry name" value="HisK_dim/P_sf"/>
</dbReference>
<accession>A0ABX7PAZ2</accession>
<dbReference type="Gene3D" id="1.10.287.130">
    <property type="match status" value="1"/>
</dbReference>
<dbReference type="SUPFAM" id="SSF47384">
    <property type="entry name" value="Homodimeric domain of signal transducing histidine kinase"/>
    <property type="match status" value="1"/>
</dbReference>
<dbReference type="InterPro" id="IPR005467">
    <property type="entry name" value="His_kinase_dom"/>
</dbReference>
<evidence type="ECO:0000256" key="5">
    <source>
        <dbReference type="ARBA" id="ARBA00022777"/>
    </source>
</evidence>
<dbReference type="CDD" id="cd00075">
    <property type="entry name" value="HATPase"/>
    <property type="match status" value="1"/>
</dbReference>
<dbReference type="InterPro" id="IPR036890">
    <property type="entry name" value="HATPase_C_sf"/>
</dbReference>
<dbReference type="PRINTS" id="PR00344">
    <property type="entry name" value="BCTRLSENSOR"/>
</dbReference>
<organism evidence="9 10">
    <name type="scientific">Pyxidicoccus parkwayensis</name>
    <dbReference type="NCBI Taxonomy" id="2813578"/>
    <lineage>
        <taxon>Bacteria</taxon>
        <taxon>Pseudomonadati</taxon>
        <taxon>Myxococcota</taxon>
        <taxon>Myxococcia</taxon>
        <taxon>Myxococcales</taxon>
        <taxon>Cystobacterineae</taxon>
        <taxon>Myxococcaceae</taxon>
        <taxon>Pyxidicoccus</taxon>
    </lineage>
</organism>
<dbReference type="SMART" id="SM00387">
    <property type="entry name" value="HATPase_c"/>
    <property type="match status" value="1"/>
</dbReference>
<keyword evidence="3" id="KW-0597">Phosphoprotein</keyword>
<dbReference type="EMBL" id="CP071090">
    <property type="protein sequence ID" value="QSQ27641.1"/>
    <property type="molecule type" value="Genomic_DNA"/>
</dbReference>
<dbReference type="RefSeq" id="WP_206729160.1">
    <property type="nucleotide sequence ID" value="NZ_CP071090.1"/>
</dbReference>
<dbReference type="Pfam" id="PF00512">
    <property type="entry name" value="HisKA"/>
    <property type="match status" value="1"/>
</dbReference>
<keyword evidence="7" id="KW-0812">Transmembrane</keyword>
<evidence type="ECO:0000256" key="7">
    <source>
        <dbReference type="SAM" id="Phobius"/>
    </source>
</evidence>
<dbReference type="InterPro" id="IPR003661">
    <property type="entry name" value="HisK_dim/P_dom"/>
</dbReference>
<keyword evidence="7" id="KW-0472">Membrane</keyword>